<evidence type="ECO:0000256" key="4">
    <source>
        <dbReference type="ARBA" id="ARBA00022679"/>
    </source>
</evidence>
<keyword evidence="15" id="KW-1185">Reference proteome</keyword>
<dbReference type="InterPro" id="IPR017441">
    <property type="entry name" value="Protein_kinase_ATP_BS"/>
</dbReference>
<dbReference type="SMART" id="SM00220">
    <property type="entry name" value="S_TKc"/>
    <property type="match status" value="1"/>
</dbReference>
<evidence type="ECO:0000256" key="8">
    <source>
        <dbReference type="ARBA" id="ARBA00047899"/>
    </source>
</evidence>
<evidence type="ECO:0000256" key="11">
    <source>
        <dbReference type="RuleBase" id="RU000304"/>
    </source>
</evidence>
<dbReference type="InterPro" id="IPR011009">
    <property type="entry name" value="Kinase-like_dom_sf"/>
</dbReference>
<evidence type="ECO:0000313" key="15">
    <source>
        <dbReference type="Proteomes" id="UP001162131"/>
    </source>
</evidence>
<dbReference type="FunFam" id="3.30.200.20:FF:000097">
    <property type="entry name" value="Probable serine/threonine-protein kinase nek1"/>
    <property type="match status" value="1"/>
</dbReference>
<evidence type="ECO:0000256" key="2">
    <source>
        <dbReference type="ARBA" id="ARBA00012513"/>
    </source>
</evidence>
<dbReference type="PROSITE" id="PS50011">
    <property type="entry name" value="PROTEIN_KINASE_DOM"/>
    <property type="match status" value="1"/>
</dbReference>
<feature type="binding site" evidence="10">
    <location>
        <position position="35"/>
    </location>
    <ligand>
        <name>ATP</name>
        <dbReference type="ChEBI" id="CHEBI:30616"/>
    </ligand>
</feature>
<keyword evidence="6" id="KW-0418">Kinase</keyword>
<evidence type="ECO:0000256" key="6">
    <source>
        <dbReference type="ARBA" id="ARBA00022777"/>
    </source>
</evidence>
<name>A0AAU9JJ70_9CILI</name>
<reference evidence="14" key="1">
    <citation type="submission" date="2021-09" db="EMBL/GenBank/DDBJ databases">
        <authorList>
            <consortium name="AG Swart"/>
            <person name="Singh M."/>
            <person name="Singh A."/>
            <person name="Seah K."/>
            <person name="Emmerich C."/>
        </authorList>
    </citation>
    <scope>NUCLEOTIDE SEQUENCE</scope>
    <source>
        <strain evidence="14">ATCC30299</strain>
    </source>
</reference>
<dbReference type="PROSITE" id="PS00107">
    <property type="entry name" value="PROTEIN_KINASE_ATP"/>
    <property type="match status" value="1"/>
</dbReference>
<dbReference type="Gene3D" id="3.30.200.20">
    <property type="entry name" value="Phosphorylase Kinase, domain 1"/>
    <property type="match status" value="1"/>
</dbReference>
<dbReference type="EC" id="2.7.11.1" evidence="2"/>
<feature type="domain" description="Protein kinase" evidence="13">
    <location>
        <begin position="6"/>
        <end position="261"/>
    </location>
</feature>
<feature type="region of interest" description="Disordered" evidence="12">
    <location>
        <begin position="295"/>
        <end position="332"/>
    </location>
</feature>
<evidence type="ECO:0000256" key="12">
    <source>
        <dbReference type="SAM" id="MobiDB-lite"/>
    </source>
</evidence>
<dbReference type="PROSITE" id="PS00108">
    <property type="entry name" value="PROTEIN_KINASE_ST"/>
    <property type="match status" value="1"/>
</dbReference>
<gene>
    <name evidence="14" type="ORF">BSTOLATCC_MIC39543</name>
</gene>
<sequence>MGINDFEFLNKLGEGSYSTVYKVKRKVDNQIYALKKIKFGSMSSRDKQNALNEIRILASINHPNIVSYKEAFIDEGTSTLCLIMDFAEQGDLLQQIQNHKKNNTYFSEQEIWDILYQSTTGLKLLHDMKILHRDIKSANIFLSSESAVKLGDLNVSKIVNGLAYTQTGTPYYASPEIWKDLPYDSKSDIWSLGCVIYELAALEPPFKSADMKGLYRKVTSGKIPRLPDNYSSDLNLIIKCMLQVKPSSRPSCEQLLEMPAVSRNIHIRNDVEIIENNGMLETIRLPPSLRALKAKLPGPNYDGKKRNQSARRRDDVENYGKVGSEKNLNSVMTPSPILRASLKAKPTDRNIFKDRQALQELNPNTPKLPPMHRASSLNNR</sequence>
<dbReference type="EMBL" id="CAJZBQ010000039">
    <property type="protein sequence ID" value="CAG9325748.1"/>
    <property type="molecule type" value="Genomic_DNA"/>
</dbReference>
<proteinExistence type="inferred from homology"/>
<comment type="catalytic activity">
    <reaction evidence="8">
        <text>L-threonyl-[protein] + ATP = O-phospho-L-threonyl-[protein] + ADP + H(+)</text>
        <dbReference type="Rhea" id="RHEA:46608"/>
        <dbReference type="Rhea" id="RHEA-COMP:11060"/>
        <dbReference type="Rhea" id="RHEA-COMP:11605"/>
        <dbReference type="ChEBI" id="CHEBI:15378"/>
        <dbReference type="ChEBI" id="CHEBI:30013"/>
        <dbReference type="ChEBI" id="CHEBI:30616"/>
        <dbReference type="ChEBI" id="CHEBI:61977"/>
        <dbReference type="ChEBI" id="CHEBI:456216"/>
        <dbReference type="EC" id="2.7.11.1"/>
    </reaction>
</comment>
<evidence type="ECO:0000313" key="14">
    <source>
        <dbReference type="EMBL" id="CAG9325748.1"/>
    </source>
</evidence>
<evidence type="ECO:0000259" key="13">
    <source>
        <dbReference type="PROSITE" id="PS50011"/>
    </source>
</evidence>
<evidence type="ECO:0000256" key="10">
    <source>
        <dbReference type="PROSITE-ProRule" id="PRU10141"/>
    </source>
</evidence>
<dbReference type="Proteomes" id="UP001162131">
    <property type="component" value="Unassembled WGS sequence"/>
</dbReference>
<keyword evidence="3 11" id="KW-0723">Serine/threonine-protein kinase</keyword>
<keyword evidence="7 10" id="KW-0067">ATP-binding</keyword>
<dbReference type="PANTHER" id="PTHR44899">
    <property type="entry name" value="CAMK FAMILY PROTEIN KINASE"/>
    <property type="match status" value="1"/>
</dbReference>
<comment type="catalytic activity">
    <reaction evidence="9">
        <text>L-seryl-[protein] + ATP = O-phospho-L-seryl-[protein] + ADP + H(+)</text>
        <dbReference type="Rhea" id="RHEA:17989"/>
        <dbReference type="Rhea" id="RHEA-COMP:9863"/>
        <dbReference type="Rhea" id="RHEA-COMP:11604"/>
        <dbReference type="ChEBI" id="CHEBI:15378"/>
        <dbReference type="ChEBI" id="CHEBI:29999"/>
        <dbReference type="ChEBI" id="CHEBI:30616"/>
        <dbReference type="ChEBI" id="CHEBI:83421"/>
        <dbReference type="ChEBI" id="CHEBI:456216"/>
        <dbReference type="EC" id="2.7.11.1"/>
    </reaction>
</comment>
<evidence type="ECO:0000256" key="5">
    <source>
        <dbReference type="ARBA" id="ARBA00022741"/>
    </source>
</evidence>
<dbReference type="Gene3D" id="1.10.510.10">
    <property type="entry name" value="Transferase(Phosphotransferase) domain 1"/>
    <property type="match status" value="1"/>
</dbReference>
<accession>A0AAU9JJ70</accession>
<organism evidence="14 15">
    <name type="scientific">Blepharisma stoltei</name>
    <dbReference type="NCBI Taxonomy" id="1481888"/>
    <lineage>
        <taxon>Eukaryota</taxon>
        <taxon>Sar</taxon>
        <taxon>Alveolata</taxon>
        <taxon>Ciliophora</taxon>
        <taxon>Postciliodesmatophora</taxon>
        <taxon>Heterotrichea</taxon>
        <taxon>Heterotrichida</taxon>
        <taxon>Blepharismidae</taxon>
        <taxon>Blepharisma</taxon>
    </lineage>
</organism>
<comment type="similarity">
    <text evidence="1">Belongs to the protein kinase superfamily. NEK Ser/Thr protein kinase family. NIMA subfamily.</text>
</comment>
<dbReference type="Pfam" id="PF00069">
    <property type="entry name" value="Pkinase"/>
    <property type="match status" value="1"/>
</dbReference>
<keyword evidence="4" id="KW-0808">Transferase</keyword>
<dbReference type="InterPro" id="IPR051131">
    <property type="entry name" value="NEK_Ser/Thr_kinase_NIMA"/>
</dbReference>
<dbReference type="InterPro" id="IPR008271">
    <property type="entry name" value="Ser/Thr_kinase_AS"/>
</dbReference>
<dbReference type="GO" id="GO:0004674">
    <property type="term" value="F:protein serine/threonine kinase activity"/>
    <property type="evidence" value="ECO:0007669"/>
    <property type="project" value="UniProtKB-KW"/>
</dbReference>
<dbReference type="SUPFAM" id="SSF56112">
    <property type="entry name" value="Protein kinase-like (PK-like)"/>
    <property type="match status" value="1"/>
</dbReference>
<keyword evidence="5 10" id="KW-0547">Nucleotide-binding</keyword>
<protein>
    <recommendedName>
        <fullName evidence="2">non-specific serine/threonine protein kinase</fullName>
        <ecNumber evidence="2">2.7.11.1</ecNumber>
    </recommendedName>
</protein>
<dbReference type="AlphaFoldDB" id="A0AAU9JJ70"/>
<comment type="caution">
    <text evidence="14">The sequence shown here is derived from an EMBL/GenBank/DDBJ whole genome shotgun (WGS) entry which is preliminary data.</text>
</comment>
<feature type="region of interest" description="Disordered" evidence="12">
    <location>
        <begin position="360"/>
        <end position="380"/>
    </location>
</feature>
<evidence type="ECO:0000256" key="7">
    <source>
        <dbReference type="ARBA" id="ARBA00022840"/>
    </source>
</evidence>
<dbReference type="InterPro" id="IPR000719">
    <property type="entry name" value="Prot_kinase_dom"/>
</dbReference>
<evidence type="ECO:0000256" key="1">
    <source>
        <dbReference type="ARBA" id="ARBA00010886"/>
    </source>
</evidence>
<dbReference type="PANTHER" id="PTHR44899:SF6">
    <property type="entry name" value="SERINE_THREONINE PROTEIN KINASE"/>
    <property type="match status" value="1"/>
</dbReference>
<evidence type="ECO:0000256" key="9">
    <source>
        <dbReference type="ARBA" id="ARBA00048679"/>
    </source>
</evidence>
<dbReference type="GO" id="GO:0005524">
    <property type="term" value="F:ATP binding"/>
    <property type="evidence" value="ECO:0007669"/>
    <property type="project" value="UniProtKB-UniRule"/>
</dbReference>
<evidence type="ECO:0000256" key="3">
    <source>
        <dbReference type="ARBA" id="ARBA00022527"/>
    </source>
</evidence>